<dbReference type="InterPro" id="IPR056632">
    <property type="entry name" value="DUF7730"/>
</dbReference>
<gene>
    <name evidence="2" type="ORF">B0T25DRAFT_523580</name>
</gene>
<evidence type="ECO:0000313" key="3">
    <source>
        <dbReference type="Proteomes" id="UP001275084"/>
    </source>
</evidence>
<feature type="domain" description="DUF7730" evidence="1">
    <location>
        <begin position="43"/>
        <end position="80"/>
    </location>
</feature>
<dbReference type="AlphaFoldDB" id="A0AAJ0H5V5"/>
<name>A0AAJ0H5V5_9PEZI</name>
<evidence type="ECO:0000313" key="2">
    <source>
        <dbReference type="EMBL" id="KAK3339912.1"/>
    </source>
</evidence>
<keyword evidence="3" id="KW-1185">Reference proteome</keyword>
<sequence>MNASAVLNGSVTMDGQPTLGFLSFSASTRNKVYKLALCYESSCSSSVQLSPQLLRTCRQIYAEAMPILYGENTFRFEIYNTSGPYYDNFHYPKAVSHDFRQNPRRPTAKVLPRLTRFSIRVNYTDCHKIAPIREAARELVSHLQGVPTIDFLRLECQLDCGDEADAHYRDPCWDEYTVDDGGREEVIGMLKTWLGRLRNVKTAAVEGLPEPDANTIKERWQSSEPLEKSPLPDMYELLEKHAKGLDFCKQDLRAALLACETDEMEDFRTHRTAILDKMRRRWEDMNKELTLRDPREDGDGSG</sequence>
<dbReference type="Pfam" id="PF24864">
    <property type="entry name" value="DUF7730"/>
    <property type="match status" value="1"/>
</dbReference>
<reference evidence="2" key="1">
    <citation type="journal article" date="2023" name="Mol. Phylogenet. Evol.">
        <title>Genome-scale phylogeny and comparative genomics of the fungal order Sordariales.</title>
        <authorList>
            <person name="Hensen N."/>
            <person name="Bonometti L."/>
            <person name="Westerberg I."/>
            <person name="Brannstrom I.O."/>
            <person name="Guillou S."/>
            <person name="Cros-Aarteil S."/>
            <person name="Calhoun S."/>
            <person name="Haridas S."/>
            <person name="Kuo A."/>
            <person name="Mondo S."/>
            <person name="Pangilinan J."/>
            <person name="Riley R."/>
            <person name="LaButti K."/>
            <person name="Andreopoulos B."/>
            <person name="Lipzen A."/>
            <person name="Chen C."/>
            <person name="Yan M."/>
            <person name="Daum C."/>
            <person name="Ng V."/>
            <person name="Clum A."/>
            <person name="Steindorff A."/>
            <person name="Ohm R.A."/>
            <person name="Martin F."/>
            <person name="Silar P."/>
            <person name="Natvig D.O."/>
            <person name="Lalanne C."/>
            <person name="Gautier V."/>
            <person name="Ament-Velasquez S.L."/>
            <person name="Kruys A."/>
            <person name="Hutchinson M.I."/>
            <person name="Powell A.J."/>
            <person name="Barry K."/>
            <person name="Miller A.N."/>
            <person name="Grigoriev I.V."/>
            <person name="Debuchy R."/>
            <person name="Gladieux P."/>
            <person name="Hiltunen Thoren M."/>
            <person name="Johannesson H."/>
        </authorList>
    </citation>
    <scope>NUCLEOTIDE SEQUENCE</scope>
    <source>
        <strain evidence="2">CBS 955.72</strain>
    </source>
</reference>
<organism evidence="2 3">
    <name type="scientific">Lasiosphaeria hispida</name>
    <dbReference type="NCBI Taxonomy" id="260671"/>
    <lineage>
        <taxon>Eukaryota</taxon>
        <taxon>Fungi</taxon>
        <taxon>Dikarya</taxon>
        <taxon>Ascomycota</taxon>
        <taxon>Pezizomycotina</taxon>
        <taxon>Sordariomycetes</taxon>
        <taxon>Sordariomycetidae</taxon>
        <taxon>Sordariales</taxon>
        <taxon>Lasiosphaeriaceae</taxon>
        <taxon>Lasiosphaeria</taxon>
    </lineage>
</organism>
<proteinExistence type="predicted"/>
<dbReference type="EMBL" id="JAUIQD010000009">
    <property type="protein sequence ID" value="KAK3339912.1"/>
    <property type="molecule type" value="Genomic_DNA"/>
</dbReference>
<reference evidence="2" key="2">
    <citation type="submission" date="2023-06" db="EMBL/GenBank/DDBJ databases">
        <authorList>
            <consortium name="Lawrence Berkeley National Laboratory"/>
            <person name="Haridas S."/>
            <person name="Hensen N."/>
            <person name="Bonometti L."/>
            <person name="Westerberg I."/>
            <person name="Brannstrom I.O."/>
            <person name="Guillou S."/>
            <person name="Cros-Aarteil S."/>
            <person name="Calhoun S."/>
            <person name="Kuo A."/>
            <person name="Mondo S."/>
            <person name="Pangilinan J."/>
            <person name="Riley R."/>
            <person name="Labutti K."/>
            <person name="Andreopoulos B."/>
            <person name="Lipzen A."/>
            <person name="Chen C."/>
            <person name="Yanf M."/>
            <person name="Daum C."/>
            <person name="Ng V."/>
            <person name="Clum A."/>
            <person name="Steindorff A."/>
            <person name="Ohm R."/>
            <person name="Martin F."/>
            <person name="Silar P."/>
            <person name="Natvig D."/>
            <person name="Lalanne C."/>
            <person name="Gautier V."/>
            <person name="Ament-Velasquez S.L."/>
            <person name="Kruys A."/>
            <person name="Hutchinson M.I."/>
            <person name="Powell A.J."/>
            <person name="Barry K."/>
            <person name="Miller A.N."/>
            <person name="Grigoriev I.V."/>
            <person name="Debuchy R."/>
            <person name="Gladieux P."/>
            <person name="Thoren M.H."/>
            <person name="Johannesson H."/>
        </authorList>
    </citation>
    <scope>NUCLEOTIDE SEQUENCE</scope>
    <source>
        <strain evidence="2">CBS 955.72</strain>
    </source>
</reference>
<evidence type="ECO:0000259" key="1">
    <source>
        <dbReference type="Pfam" id="PF24864"/>
    </source>
</evidence>
<protein>
    <recommendedName>
        <fullName evidence="1">DUF7730 domain-containing protein</fullName>
    </recommendedName>
</protein>
<accession>A0AAJ0H5V5</accession>
<comment type="caution">
    <text evidence="2">The sequence shown here is derived from an EMBL/GenBank/DDBJ whole genome shotgun (WGS) entry which is preliminary data.</text>
</comment>
<dbReference type="Proteomes" id="UP001275084">
    <property type="component" value="Unassembled WGS sequence"/>
</dbReference>